<feature type="region of interest" description="Disordered" evidence="1">
    <location>
        <begin position="289"/>
        <end position="333"/>
    </location>
</feature>
<evidence type="ECO:0000313" key="3">
    <source>
        <dbReference type="EMBL" id="OWM87295.1"/>
    </source>
</evidence>
<sequence>MKQVIFHISFVVPLDSTAQAGQANGGDWQEEIYKKIKYLKDSYGQDLNEMYQKIATKLQQHDSLPQQPKSEQLEKLKIFKVMLERLIAMLQVPKSEIYPSLKDKLPSYERQIVQFLNSNRPRKQQGQLPPHHMHSVQPQQPQPHVGQVQSNENQMNPPMNIQGSGASMHQNSMTSMQHNSMSSFPVVSNTQPMMSSLQPNPSTESGQGNAMNSLQQVTVGSMPQNPVSAPQQHQLVTGQRPAYPHQQLKPGSSFPISSPQLLQAVSPQIPQHSSPQIDQQNLLTSITKTGTPLQSASSPFVVPSPSTPLAPSPMPADSENQKPASGISSLSNAGSLGHQHITAAPAGAQSLAIGTPGISASPLLAECSGPDGAHVVASTAVSGKSTVTEYPIERLIRAVKSASPQALGDAVNDIGSVVSMVDRIAGSAPGNGSRAAIGEDLVAMTKCRMQARNFIMQDGPSGTKKIRRYTSAMPLSVASSAGSMNDSFKQIMGAETSDLESTASSSAKRSRSEANHVLKEEIREINQRLIDTVVDISDEDVDPTAAAAVAEGGDGVVVRCSFNAVSLSPGLKSQYGSAQLSPIQPLRLLVPSNYPNCSPVLLDKFPVEVSKEYEDLSAKAKSRFSISLRRLSQPMSLKDIARTWDNCSRAVILEYAEQSGGGSFSSKYGTWENIQTAT</sequence>
<dbReference type="PANTHER" id="PTHR33137:SF4">
    <property type="entry name" value="MEDIATOR OF RNA POLYMERASE II TRANSCRIPTION SUBUNIT 15A-RELATED"/>
    <property type="match status" value="1"/>
</dbReference>
<dbReference type="GO" id="GO:0031490">
    <property type="term" value="F:chromatin DNA binding"/>
    <property type="evidence" value="ECO:0007669"/>
    <property type="project" value="InterPro"/>
</dbReference>
<feature type="domain" description="ARC105/Med15 mediator subunit C-terminal" evidence="2">
    <location>
        <begin position="577"/>
        <end position="649"/>
    </location>
</feature>
<dbReference type="PANTHER" id="PTHR33137">
    <property type="entry name" value="MEDIATOR OF RNA POLYMERASE II TRANSCRIPTION SUBUNIT 15A-RELATED"/>
    <property type="match status" value="1"/>
</dbReference>
<dbReference type="InterPro" id="IPR048386">
    <property type="entry name" value="Med15_C"/>
</dbReference>
<gene>
    <name evidence="3" type="ORF">CDL15_Pgr022402</name>
</gene>
<feature type="compositionally biased region" description="Polar residues" evidence="1">
    <location>
        <begin position="321"/>
        <end position="333"/>
    </location>
</feature>
<feature type="region of interest" description="Disordered" evidence="1">
    <location>
        <begin position="496"/>
        <end position="515"/>
    </location>
</feature>
<comment type="caution">
    <text evidence="3">The sequence shown here is derived from an EMBL/GenBank/DDBJ whole genome shotgun (WGS) entry which is preliminary data.</text>
</comment>
<evidence type="ECO:0000313" key="4">
    <source>
        <dbReference type="Proteomes" id="UP000197138"/>
    </source>
</evidence>
<dbReference type="AlphaFoldDB" id="A0A218XQ06"/>
<protein>
    <recommendedName>
        <fullName evidence="2">ARC105/Med15 mediator subunit C-terminal domain-containing protein</fullName>
    </recommendedName>
</protein>
<name>A0A218XQ06_PUNGR</name>
<evidence type="ECO:0000256" key="1">
    <source>
        <dbReference type="SAM" id="MobiDB-lite"/>
    </source>
</evidence>
<dbReference type="Pfam" id="PF21539">
    <property type="entry name" value="Med15_C"/>
    <property type="match status" value="1"/>
</dbReference>
<dbReference type="EMBL" id="MTKT01000813">
    <property type="protein sequence ID" value="OWM87295.1"/>
    <property type="molecule type" value="Genomic_DNA"/>
</dbReference>
<feature type="region of interest" description="Disordered" evidence="1">
    <location>
        <begin position="121"/>
        <end position="209"/>
    </location>
</feature>
<evidence type="ECO:0000259" key="2">
    <source>
        <dbReference type="Pfam" id="PF21539"/>
    </source>
</evidence>
<dbReference type="InterPro" id="IPR044661">
    <property type="entry name" value="MED15a/b/c-like"/>
</dbReference>
<reference evidence="4" key="1">
    <citation type="journal article" date="2017" name="Plant J.">
        <title>The pomegranate (Punica granatum L.) genome and the genomics of punicalagin biosynthesis.</title>
        <authorList>
            <person name="Qin G."/>
            <person name="Xu C."/>
            <person name="Ming R."/>
            <person name="Tang H."/>
            <person name="Guyot R."/>
            <person name="Kramer E.M."/>
            <person name="Hu Y."/>
            <person name="Yi X."/>
            <person name="Qi Y."/>
            <person name="Xu X."/>
            <person name="Gao Z."/>
            <person name="Pan H."/>
            <person name="Jian J."/>
            <person name="Tian Y."/>
            <person name="Yue Z."/>
            <person name="Xu Y."/>
        </authorList>
    </citation>
    <scope>NUCLEOTIDE SEQUENCE [LARGE SCALE GENOMIC DNA]</scope>
    <source>
        <strain evidence="4">cv. Dabenzi</strain>
    </source>
</reference>
<dbReference type="GO" id="GO:0003713">
    <property type="term" value="F:transcription coactivator activity"/>
    <property type="evidence" value="ECO:0007669"/>
    <property type="project" value="InterPro"/>
</dbReference>
<accession>A0A218XQ06</accession>
<organism evidence="3 4">
    <name type="scientific">Punica granatum</name>
    <name type="common">Pomegranate</name>
    <dbReference type="NCBI Taxonomy" id="22663"/>
    <lineage>
        <taxon>Eukaryota</taxon>
        <taxon>Viridiplantae</taxon>
        <taxon>Streptophyta</taxon>
        <taxon>Embryophyta</taxon>
        <taxon>Tracheophyta</taxon>
        <taxon>Spermatophyta</taxon>
        <taxon>Magnoliopsida</taxon>
        <taxon>eudicotyledons</taxon>
        <taxon>Gunneridae</taxon>
        <taxon>Pentapetalae</taxon>
        <taxon>rosids</taxon>
        <taxon>malvids</taxon>
        <taxon>Myrtales</taxon>
        <taxon>Lythraceae</taxon>
        <taxon>Punica</taxon>
    </lineage>
</organism>
<dbReference type="Proteomes" id="UP000197138">
    <property type="component" value="Unassembled WGS sequence"/>
</dbReference>
<feature type="compositionally biased region" description="Polar residues" evidence="1">
    <location>
        <begin position="150"/>
        <end position="209"/>
    </location>
</feature>
<feature type="compositionally biased region" description="Pro residues" evidence="1">
    <location>
        <begin position="305"/>
        <end position="314"/>
    </location>
</feature>
<feature type="compositionally biased region" description="Low complexity" evidence="1">
    <location>
        <begin position="135"/>
        <end position="149"/>
    </location>
</feature>
<proteinExistence type="predicted"/>
<feature type="compositionally biased region" description="Low complexity" evidence="1">
    <location>
        <begin position="295"/>
        <end position="304"/>
    </location>
</feature>